<keyword evidence="2" id="KW-1185">Reference proteome</keyword>
<accession>F6HTQ7</accession>
<gene>
    <name evidence="1" type="ordered locus">VIT_14s0030g02290</name>
</gene>
<dbReference type="AlphaFoldDB" id="F6HTQ7"/>
<dbReference type="HOGENOM" id="CLU_2377037_0_0_1"/>
<organism evidence="1 2">
    <name type="scientific">Vitis vinifera</name>
    <name type="common">Grape</name>
    <dbReference type="NCBI Taxonomy" id="29760"/>
    <lineage>
        <taxon>Eukaryota</taxon>
        <taxon>Viridiplantae</taxon>
        <taxon>Streptophyta</taxon>
        <taxon>Embryophyta</taxon>
        <taxon>Tracheophyta</taxon>
        <taxon>Spermatophyta</taxon>
        <taxon>Magnoliopsida</taxon>
        <taxon>eudicotyledons</taxon>
        <taxon>Gunneridae</taxon>
        <taxon>Pentapetalae</taxon>
        <taxon>rosids</taxon>
        <taxon>Vitales</taxon>
        <taxon>Vitaceae</taxon>
        <taxon>Viteae</taxon>
        <taxon>Vitis</taxon>
    </lineage>
</organism>
<name>F6HTQ7_VITVI</name>
<proteinExistence type="predicted"/>
<protein>
    <submittedName>
        <fullName evidence="1">Uncharacterized protein</fullName>
    </submittedName>
</protein>
<evidence type="ECO:0000313" key="1">
    <source>
        <dbReference type="EMBL" id="CCB58068.1"/>
    </source>
</evidence>
<dbReference type="PaxDb" id="29760-VIT_14s0030g02290.t01"/>
<sequence length="95" mass="9897">MPSHTAVSFSFHSGQSIQALQLGFHQSSFLRFTTGHLIGNVGRAHPLGQHVEFAGKVLALPCPVPAGTLAEVSGSSQLPGLLKLSVPDHGTSNTK</sequence>
<dbReference type="Proteomes" id="UP000009183">
    <property type="component" value="Chromosome 14"/>
</dbReference>
<reference evidence="2" key="1">
    <citation type="journal article" date="2007" name="Nature">
        <title>The grapevine genome sequence suggests ancestral hexaploidization in major angiosperm phyla.</title>
        <authorList>
            <consortium name="The French-Italian Public Consortium for Grapevine Genome Characterization."/>
            <person name="Jaillon O."/>
            <person name="Aury J.-M."/>
            <person name="Noel B."/>
            <person name="Policriti A."/>
            <person name="Clepet C."/>
            <person name="Casagrande A."/>
            <person name="Choisne N."/>
            <person name="Aubourg S."/>
            <person name="Vitulo N."/>
            <person name="Jubin C."/>
            <person name="Vezzi A."/>
            <person name="Legeai F."/>
            <person name="Hugueney P."/>
            <person name="Dasilva C."/>
            <person name="Horner D."/>
            <person name="Mica E."/>
            <person name="Jublot D."/>
            <person name="Poulain J."/>
            <person name="Bruyere C."/>
            <person name="Billault A."/>
            <person name="Segurens B."/>
            <person name="Gouyvenoux M."/>
            <person name="Ugarte E."/>
            <person name="Cattonaro F."/>
            <person name="Anthouard V."/>
            <person name="Vico V."/>
            <person name="Del Fabbro C."/>
            <person name="Alaux M."/>
            <person name="Di Gaspero G."/>
            <person name="Dumas V."/>
            <person name="Felice N."/>
            <person name="Paillard S."/>
            <person name="Juman I."/>
            <person name="Moroldo M."/>
            <person name="Scalabrin S."/>
            <person name="Canaguier A."/>
            <person name="Le Clainche I."/>
            <person name="Malacrida G."/>
            <person name="Durand E."/>
            <person name="Pesole G."/>
            <person name="Laucou V."/>
            <person name="Chatelet P."/>
            <person name="Merdinoglu D."/>
            <person name="Delledonne M."/>
            <person name="Pezzotti M."/>
            <person name="Lecharny A."/>
            <person name="Scarpelli C."/>
            <person name="Artiguenave F."/>
            <person name="Pe M.E."/>
            <person name="Valle G."/>
            <person name="Morgante M."/>
            <person name="Caboche M."/>
            <person name="Adam-Blondon A.-F."/>
            <person name="Weissenbach J."/>
            <person name="Quetier F."/>
            <person name="Wincker P."/>
        </authorList>
    </citation>
    <scope>NUCLEOTIDE SEQUENCE [LARGE SCALE GENOMIC DNA]</scope>
    <source>
        <strain evidence="2">cv. Pinot noir / PN40024</strain>
    </source>
</reference>
<evidence type="ECO:0000313" key="2">
    <source>
        <dbReference type="Proteomes" id="UP000009183"/>
    </source>
</evidence>
<dbReference type="EMBL" id="FN596249">
    <property type="protein sequence ID" value="CCB58068.1"/>
    <property type="molecule type" value="Genomic_DNA"/>
</dbReference>
<dbReference type="InParanoid" id="F6HTQ7"/>